<keyword evidence="5 7" id="KW-1133">Transmembrane helix</keyword>
<feature type="transmembrane region" description="Helical" evidence="7">
    <location>
        <begin position="123"/>
        <end position="142"/>
    </location>
</feature>
<evidence type="ECO:0000256" key="6">
    <source>
        <dbReference type="ARBA" id="ARBA00023136"/>
    </source>
</evidence>
<evidence type="ECO:0000313" key="10">
    <source>
        <dbReference type="Proteomes" id="UP001224359"/>
    </source>
</evidence>
<keyword evidence="4 7" id="KW-0812">Transmembrane</keyword>
<accession>A0ABT9VH15</accession>
<evidence type="ECO:0000313" key="9">
    <source>
        <dbReference type="EMBL" id="MDQ0160255.1"/>
    </source>
</evidence>
<evidence type="ECO:0000256" key="5">
    <source>
        <dbReference type="ARBA" id="ARBA00022989"/>
    </source>
</evidence>
<dbReference type="PROSITE" id="PS50928">
    <property type="entry name" value="ABC_TM1"/>
    <property type="match status" value="1"/>
</dbReference>
<feature type="transmembrane region" description="Helical" evidence="7">
    <location>
        <begin position="219"/>
        <end position="240"/>
    </location>
</feature>
<evidence type="ECO:0000259" key="8">
    <source>
        <dbReference type="PROSITE" id="PS50928"/>
    </source>
</evidence>
<evidence type="ECO:0000256" key="1">
    <source>
        <dbReference type="ARBA" id="ARBA00004651"/>
    </source>
</evidence>
<feature type="transmembrane region" description="Helical" evidence="7">
    <location>
        <begin position="63"/>
        <end position="85"/>
    </location>
</feature>
<feature type="transmembrane region" description="Helical" evidence="7">
    <location>
        <begin position="92"/>
        <end position="117"/>
    </location>
</feature>
<protein>
    <submittedName>
        <fullName evidence="9">ABC-type nitrate/sulfonate/bicarbonate transport system permease component</fullName>
    </submittedName>
</protein>
<dbReference type="CDD" id="cd06261">
    <property type="entry name" value="TM_PBP2"/>
    <property type="match status" value="1"/>
</dbReference>
<dbReference type="Pfam" id="PF00528">
    <property type="entry name" value="BPD_transp_1"/>
    <property type="match status" value="1"/>
</dbReference>
<comment type="subcellular location">
    <subcellularLocation>
        <location evidence="1 7">Cell membrane</location>
        <topology evidence="1 7">Multi-pass membrane protein</topology>
    </subcellularLocation>
</comment>
<keyword evidence="2 7" id="KW-0813">Transport</keyword>
<organism evidence="9 10">
    <name type="scientific">Alkalibacillus salilacus</name>
    <dbReference type="NCBI Taxonomy" id="284582"/>
    <lineage>
        <taxon>Bacteria</taxon>
        <taxon>Bacillati</taxon>
        <taxon>Bacillota</taxon>
        <taxon>Bacilli</taxon>
        <taxon>Bacillales</taxon>
        <taxon>Bacillaceae</taxon>
        <taxon>Alkalibacillus</taxon>
    </lineage>
</organism>
<sequence>MLNMIKQGWRPLAVLILLFIIWELSVVIFDVPKWFLPAPSDIITVGINEWTEYNQHVFATVELIIIGFIVGSLSGIIVATVLHLIPVLRQSMYPLIILSQNIPIIVLAPLLVGWFGFGMLPKLIVITLVCFFPIAISLLGGLQQTDRDLRHYMLMAGATKRQMFWKLEWLSALPSLFSGLKISATYSVMGAVISEWLGANNGLGVYMTLASSSFRADRVFVAIFIIVFISLLFFMLIVWLEKRIIRWQASEKRNTNGSS</sequence>
<dbReference type="Gene3D" id="1.10.3720.10">
    <property type="entry name" value="MetI-like"/>
    <property type="match status" value="1"/>
</dbReference>
<evidence type="ECO:0000256" key="7">
    <source>
        <dbReference type="RuleBase" id="RU363032"/>
    </source>
</evidence>
<feature type="transmembrane region" description="Helical" evidence="7">
    <location>
        <begin position="163"/>
        <end position="180"/>
    </location>
</feature>
<reference evidence="9 10" key="1">
    <citation type="submission" date="2023-07" db="EMBL/GenBank/DDBJ databases">
        <title>Genomic Encyclopedia of Type Strains, Phase IV (KMG-IV): sequencing the most valuable type-strain genomes for metagenomic binning, comparative biology and taxonomic classification.</title>
        <authorList>
            <person name="Goeker M."/>
        </authorList>
    </citation>
    <scope>NUCLEOTIDE SEQUENCE [LARGE SCALE GENOMIC DNA]</scope>
    <source>
        <strain evidence="9 10">DSM 16460</strain>
    </source>
</reference>
<dbReference type="PANTHER" id="PTHR30151">
    <property type="entry name" value="ALKANE SULFONATE ABC TRANSPORTER-RELATED, MEMBRANE SUBUNIT"/>
    <property type="match status" value="1"/>
</dbReference>
<keyword evidence="3" id="KW-1003">Cell membrane</keyword>
<proteinExistence type="inferred from homology"/>
<gene>
    <name evidence="9" type="ORF">J2S77_002258</name>
</gene>
<dbReference type="PANTHER" id="PTHR30151:SF20">
    <property type="entry name" value="ABC TRANSPORTER PERMEASE PROTEIN HI_0355-RELATED"/>
    <property type="match status" value="1"/>
</dbReference>
<comment type="similarity">
    <text evidence="7">Belongs to the binding-protein-dependent transport system permease family.</text>
</comment>
<feature type="domain" description="ABC transmembrane type-1" evidence="8">
    <location>
        <begin position="57"/>
        <end position="237"/>
    </location>
</feature>
<evidence type="ECO:0000256" key="2">
    <source>
        <dbReference type="ARBA" id="ARBA00022448"/>
    </source>
</evidence>
<keyword evidence="10" id="KW-1185">Reference proteome</keyword>
<evidence type="ECO:0000256" key="3">
    <source>
        <dbReference type="ARBA" id="ARBA00022475"/>
    </source>
</evidence>
<dbReference type="EMBL" id="JAUSTQ010000010">
    <property type="protein sequence ID" value="MDQ0160255.1"/>
    <property type="molecule type" value="Genomic_DNA"/>
</dbReference>
<dbReference type="InterPro" id="IPR035906">
    <property type="entry name" value="MetI-like_sf"/>
</dbReference>
<name>A0ABT9VH15_9BACI</name>
<dbReference type="InterPro" id="IPR000515">
    <property type="entry name" value="MetI-like"/>
</dbReference>
<comment type="caution">
    <text evidence="9">The sequence shown here is derived from an EMBL/GenBank/DDBJ whole genome shotgun (WGS) entry which is preliminary data.</text>
</comment>
<dbReference type="RefSeq" id="WP_306977374.1">
    <property type="nucleotide sequence ID" value="NZ_JAUSTQ010000010.1"/>
</dbReference>
<keyword evidence="6 7" id="KW-0472">Membrane</keyword>
<dbReference type="SUPFAM" id="SSF161098">
    <property type="entry name" value="MetI-like"/>
    <property type="match status" value="1"/>
</dbReference>
<feature type="transmembrane region" description="Helical" evidence="7">
    <location>
        <begin position="12"/>
        <end position="29"/>
    </location>
</feature>
<dbReference type="Proteomes" id="UP001224359">
    <property type="component" value="Unassembled WGS sequence"/>
</dbReference>
<evidence type="ECO:0000256" key="4">
    <source>
        <dbReference type="ARBA" id="ARBA00022692"/>
    </source>
</evidence>